<proteinExistence type="predicted"/>
<name>A0A1C4ZMK4_9ACTN</name>
<dbReference type="AlphaFoldDB" id="A0A1C4ZMK4"/>
<organism evidence="1 2">
    <name type="scientific">Micromonospora chaiyaphumensis</name>
    <dbReference type="NCBI Taxonomy" id="307119"/>
    <lineage>
        <taxon>Bacteria</taxon>
        <taxon>Bacillati</taxon>
        <taxon>Actinomycetota</taxon>
        <taxon>Actinomycetes</taxon>
        <taxon>Micromonosporales</taxon>
        <taxon>Micromonosporaceae</taxon>
        <taxon>Micromonospora</taxon>
    </lineage>
</organism>
<reference evidence="2" key="1">
    <citation type="submission" date="2016-06" db="EMBL/GenBank/DDBJ databases">
        <authorList>
            <person name="Varghese N."/>
            <person name="Submissions Spin"/>
        </authorList>
    </citation>
    <scope>NUCLEOTIDE SEQUENCE [LARGE SCALE GENOMIC DNA]</scope>
    <source>
        <strain evidence="2">DSM 45246</strain>
    </source>
</reference>
<gene>
    <name evidence="1" type="ORF">GA0070214_11783</name>
</gene>
<accession>A0A1C4ZMK4</accession>
<evidence type="ECO:0000313" key="1">
    <source>
        <dbReference type="EMBL" id="SCF34168.1"/>
    </source>
</evidence>
<protein>
    <submittedName>
        <fullName evidence="1">Uncharacterized protein</fullName>
    </submittedName>
</protein>
<sequence>MDLNGDAEPLLIVGAVHPGSGALVRITADLSGYPAVPPAWRFTDSAGGSAAPFPQPGGSPVVPGSIFHPNRLICAPWNRLAYAEHGGPHPDWGALTNWKTAGAGYTKADTLADMLSQIHLHLTLSPGMS</sequence>
<dbReference type="EMBL" id="FMCS01000017">
    <property type="protein sequence ID" value="SCF34168.1"/>
    <property type="molecule type" value="Genomic_DNA"/>
</dbReference>
<evidence type="ECO:0000313" key="2">
    <source>
        <dbReference type="Proteomes" id="UP000199629"/>
    </source>
</evidence>
<dbReference type="Proteomes" id="UP000199629">
    <property type="component" value="Unassembled WGS sequence"/>
</dbReference>
<keyword evidence="2" id="KW-1185">Reference proteome</keyword>